<dbReference type="RefSeq" id="XP_034237049.1">
    <property type="nucleotide sequence ID" value="XM_034381158.1"/>
</dbReference>
<accession>A0A6P8YSJ5</accession>
<dbReference type="InterPro" id="IPR047266">
    <property type="entry name" value="KMT5A-like_SET"/>
</dbReference>
<name>A0A6P8YSJ5_THRPL</name>
<evidence type="ECO:0000256" key="11">
    <source>
        <dbReference type="ARBA" id="ARBA00023242"/>
    </source>
</evidence>
<dbReference type="PANTHER" id="PTHR46167">
    <property type="entry name" value="N-LYSINE METHYLTRANSFERASE KMT5A"/>
    <property type="match status" value="1"/>
</dbReference>
<keyword evidence="4" id="KW-0158">Chromosome</keyword>
<dbReference type="Pfam" id="PF00856">
    <property type="entry name" value="SET"/>
    <property type="match status" value="1"/>
</dbReference>
<feature type="compositionally biased region" description="Basic and acidic residues" evidence="13">
    <location>
        <begin position="24"/>
        <end position="34"/>
    </location>
</feature>
<dbReference type="GeneID" id="117642704"/>
<evidence type="ECO:0000256" key="12">
    <source>
        <dbReference type="ARBA" id="ARBA00047784"/>
    </source>
</evidence>
<evidence type="ECO:0000259" key="14">
    <source>
        <dbReference type="PROSITE" id="PS50280"/>
    </source>
</evidence>
<dbReference type="SMART" id="SM00317">
    <property type="entry name" value="SET"/>
    <property type="match status" value="1"/>
</dbReference>
<dbReference type="PANTHER" id="PTHR46167:SF1">
    <property type="entry name" value="N-LYSINE METHYLTRANSFERASE KMT5A"/>
    <property type="match status" value="1"/>
</dbReference>
<dbReference type="InterPro" id="IPR001214">
    <property type="entry name" value="SET_dom"/>
</dbReference>
<proteinExistence type="predicted"/>
<evidence type="ECO:0000256" key="5">
    <source>
        <dbReference type="ARBA" id="ARBA00022603"/>
    </source>
</evidence>
<sequence>MRGKRKGRGGRRGLQTPSDLPSDSPKRKDSRIEFQGHLSHASPPITRFFHPQPNDQLAPNTEKLAEVLDPSEQVTLPLIDTEAPVLEEVAPATVQPEKLEDISDKGTNQSHTSTADCAGNDKLEEIRPATPHKIVLDANEPSLTSPSNALSQLSLINGALKKTTKSRRKLNTSQTANQITLSQAGPKVNCCTKPKPSTAPDSKTPVVAAATNGSQHKLTEYFPVRRSVRKTKKTVLEEKQRTLEEAVLMCKEEGLEIHNFEGKGRGIVARRHFAKGEFVVEYAGELIKMDEARDREKLYATDQNTGCYMYYFKYRNLQYCVDATPESDRLGRLVNHSRNGNLMTKTITIDNTPRLILIAKEDIQSGEEVTYDYGDRSKESLKYHPWLAS</sequence>
<organism evidence="18">
    <name type="scientific">Thrips palmi</name>
    <name type="common">Melon thrips</name>
    <dbReference type="NCBI Taxonomy" id="161013"/>
    <lineage>
        <taxon>Eukaryota</taxon>
        <taxon>Metazoa</taxon>
        <taxon>Ecdysozoa</taxon>
        <taxon>Arthropoda</taxon>
        <taxon>Hexapoda</taxon>
        <taxon>Insecta</taxon>
        <taxon>Pterygota</taxon>
        <taxon>Neoptera</taxon>
        <taxon>Paraneoptera</taxon>
        <taxon>Thysanoptera</taxon>
        <taxon>Terebrantia</taxon>
        <taxon>Thripoidea</taxon>
        <taxon>Thripidae</taxon>
        <taxon>Thrips</taxon>
    </lineage>
</organism>
<keyword evidence="11" id="KW-0539">Nucleus</keyword>
<evidence type="ECO:0000313" key="16">
    <source>
        <dbReference type="RefSeq" id="XP_034237049.1"/>
    </source>
</evidence>
<feature type="domain" description="SET" evidence="14">
    <location>
        <begin position="253"/>
        <end position="374"/>
    </location>
</feature>
<evidence type="ECO:0000256" key="10">
    <source>
        <dbReference type="ARBA" id="ARBA00023163"/>
    </source>
</evidence>
<keyword evidence="9" id="KW-0805">Transcription regulation</keyword>
<feature type="region of interest" description="Disordered" evidence="13">
    <location>
        <begin position="1"/>
        <end position="57"/>
    </location>
</feature>
<dbReference type="RefSeq" id="XP_034237052.1">
    <property type="nucleotide sequence ID" value="XM_034381161.1"/>
</dbReference>
<evidence type="ECO:0000256" key="13">
    <source>
        <dbReference type="SAM" id="MobiDB-lite"/>
    </source>
</evidence>
<evidence type="ECO:0000256" key="2">
    <source>
        <dbReference type="ARBA" id="ARBA00004286"/>
    </source>
</evidence>
<keyword evidence="6" id="KW-0808">Transferase</keyword>
<evidence type="ECO:0000256" key="9">
    <source>
        <dbReference type="ARBA" id="ARBA00023015"/>
    </source>
</evidence>
<comment type="catalytic activity">
    <reaction evidence="12">
        <text>L-lysyl(20)-[histone H4] + S-adenosyl-L-methionine = N(6)-methyl-L-lysyl(20)-[histone H4] + S-adenosyl-L-homocysteine + H(+)</text>
        <dbReference type="Rhea" id="RHEA:60344"/>
        <dbReference type="Rhea" id="RHEA-COMP:15554"/>
        <dbReference type="Rhea" id="RHEA-COMP:15555"/>
        <dbReference type="ChEBI" id="CHEBI:15378"/>
        <dbReference type="ChEBI" id="CHEBI:29969"/>
        <dbReference type="ChEBI" id="CHEBI:57856"/>
        <dbReference type="ChEBI" id="CHEBI:59789"/>
        <dbReference type="ChEBI" id="CHEBI:61929"/>
        <dbReference type="EC" id="2.1.1.361"/>
    </reaction>
</comment>
<protein>
    <recommendedName>
        <fullName evidence="3">[histone H4]-lysine(20) N-methyltransferase</fullName>
        <ecNumber evidence="3">2.1.1.361</ecNumber>
    </recommendedName>
</protein>
<reference evidence="16 17" key="1">
    <citation type="submission" date="2025-04" db="UniProtKB">
        <authorList>
            <consortium name="RefSeq"/>
        </authorList>
    </citation>
    <scope>IDENTIFICATION</scope>
    <source>
        <tissue evidence="16 17">Total insect</tissue>
    </source>
</reference>
<dbReference type="EC" id="2.1.1.361" evidence="3"/>
<dbReference type="GO" id="GO:0005634">
    <property type="term" value="C:nucleus"/>
    <property type="evidence" value="ECO:0007669"/>
    <property type="project" value="UniProtKB-SubCell"/>
</dbReference>
<dbReference type="InterPro" id="IPR051760">
    <property type="entry name" value="KMT5A"/>
</dbReference>
<dbReference type="PROSITE" id="PS50280">
    <property type="entry name" value="SET"/>
    <property type="match status" value="1"/>
</dbReference>
<keyword evidence="10" id="KW-0804">Transcription</keyword>
<keyword evidence="7" id="KW-0949">S-adenosyl-L-methionine</keyword>
<feature type="compositionally biased region" description="Basic residues" evidence="13">
    <location>
        <begin position="1"/>
        <end position="11"/>
    </location>
</feature>
<dbReference type="GO" id="GO:0043516">
    <property type="term" value="P:regulation of DNA damage response, signal transduction by p53 class mediator"/>
    <property type="evidence" value="ECO:0007669"/>
    <property type="project" value="TreeGrafter"/>
</dbReference>
<dbReference type="GO" id="GO:0032259">
    <property type="term" value="P:methylation"/>
    <property type="evidence" value="ECO:0007669"/>
    <property type="project" value="UniProtKB-KW"/>
</dbReference>
<dbReference type="GO" id="GO:0140944">
    <property type="term" value="F:histone H4K20 monomethyltransferase activity"/>
    <property type="evidence" value="ECO:0007669"/>
    <property type="project" value="UniProtKB-EC"/>
</dbReference>
<dbReference type="GO" id="GO:0006357">
    <property type="term" value="P:regulation of transcription by RNA polymerase II"/>
    <property type="evidence" value="ECO:0007669"/>
    <property type="project" value="TreeGrafter"/>
</dbReference>
<evidence type="ECO:0000256" key="6">
    <source>
        <dbReference type="ARBA" id="ARBA00022679"/>
    </source>
</evidence>
<dbReference type="AlphaFoldDB" id="A0A6P8YSJ5"/>
<gene>
    <name evidence="16 17 18" type="primary">LOC117642704</name>
</gene>
<evidence type="ECO:0000256" key="8">
    <source>
        <dbReference type="ARBA" id="ARBA00022853"/>
    </source>
</evidence>
<dbReference type="SUPFAM" id="SSF82199">
    <property type="entry name" value="SET domain"/>
    <property type="match status" value="1"/>
</dbReference>
<keyword evidence="8" id="KW-0156">Chromatin regulator</keyword>
<dbReference type="CDD" id="cd10528">
    <property type="entry name" value="SET_SETD8"/>
    <property type="match status" value="1"/>
</dbReference>
<evidence type="ECO:0000256" key="1">
    <source>
        <dbReference type="ARBA" id="ARBA00004123"/>
    </source>
</evidence>
<dbReference type="RefSeq" id="XP_034237051.1">
    <property type="nucleotide sequence ID" value="XM_034381160.1"/>
</dbReference>
<comment type="subcellular location">
    <subcellularLocation>
        <location evidence="2">Chromosome</location>
    </subcellularLocation>
    <subcellularLocation>
        <location evidence="1">Nucleus</location>
    </subcellularLocation>
</comment>
<dbReference type="KEGG" id="tpal:117642704"/>
<dbReference type="InterPro" id="IPR046341">
    <property type="entry name" value="SET_dom_sf"/>
</dbReference>
<evidence type="ECO:0000313" key="18">
    <source>
        <dbReference type="RefSeq" id="XP_034237052.1"/>
    </source>
</evidence>
<evidence type="ECO:0000256" key="4">
    <source>
        <dbReference type="ARBA" id="ARBA00022454"/>
    </source>
</evidence>
<dbReference type="Gene3D" id="2.170.270.10">
    <property type="entry name" value="SET domain"/>
    <property type="match status" value="1"/>
</dbReference>
<keyword evidence="5" id="KW-0489">Methyltransferase</keyword>
<dbReference type="PROSITE" id="PS51571">
    <property type="entry name" value="SAM_MT43_PR_SET"/>
    <property type="match status" value="1"/>
</dbReference>
<evidence type="ECO:0000256" key="3">
    <source>
        <dbReference type="ARBA" id="ARBA00012187"/>
    </source>
</evidence>
<dbReference type="InterPro" id="IPR016858">
    <property type="entry name" value="KMT5A-like"/>
</dbReference>
<evidence type="ECO:0000256" key="7">
    <source>
        <dbReference type="ARBA" id="ARBA00022691"/>
    </source>
</evidence>
<keyword evidence="15" id="KW-1185">Reference proteome</keyword>
<dbReference type="OrthoDB" id="5560686at2759"/>
<evidence type="ECO:0000313" key="15">
    <source>
        <dbReference type="Proteomes" id="UP000515158"/>
    </source>
</evidence>
<evidence type="ECO:0000313" key="17">
    <source>
        <dbReference type="RefSeq" id="XP_034237051.1"/>
    </source>
</evidence>
<dbReference type="Proteomes" id="UP000515158">
    <property type="component" value="Unplaced"/>
</dbReference>
<dbReference type="GO" id="GO:0005700">
    <property type="term" value="C:polytene chromosome"/>
    <property type="evidence" value="ECO:0007669"/>
    <property type="project" value="TreeGrafter"/>
</dbReference>